<name>A0A1V0AEZ9_9ACTN</name>
<dbReference type="GO" id="GO:0016020">
    <property type="term" value="C:membrane"/>
    <property type="evidence" value="ECO:0007669"/>
    <property type="project" value="UniProtKB-SubCell"/>
</dbReference>
<keyword evidence="4 5" id="KW-0472">Membrane</keyword>
<dbReference type="RefSeq" id="WP_080045190.1">
    <property type="nucleotide sequence ID" value="NZ_CP017717.1"/>
</dbReference>
<keyword evidence="7" id="KW-1185">Reference proteome</keyword>
<evidence type="ECO:0000256" key="2">
    <source>
        <dbReference type="ARBA" id="ARBA00022692"/>
    </source>
</evidence>
<evidence type="ECO:0000256" key="3">
    <source>
        <dbReference type="ARBA" id="ARBA00022989"/>
    </source>
</evidence>
<protein>
    <recommendedName>
        <fullName evidence="8">DoxX family protein</fullName>
    </recommendedName>
</protein>
<evidence type="ECO:0000256" key="5">
    <source>
        <dbReference type="SAM" id="Phobius"/>
    </source>
</evidence>
<evidence type="ECO:0000256" key="4">
    <source>
        <dbReference type="ARBA" id="ARBA00023136"/>
    </source>
</evidence>
<keyword evidence="3 5" id="KW-1133">Transmembrane helix</keyword>
<accession>A0A1V0AEZ9</accession>
<dbReference type="Proteomes" id="UP000190797">
    <property type="component" value="Chromosome"/>
</dbReference>
<reference evidence="7" key="1">
    <citation type="journal article" date="2017" name="Med. Chem. Commun.">
        <title>Nonomuraea sp. ATCC 55076 harbours the largest actinomycete chromosome to date and the kistamicin biosynthetic gene cluster.</title>
        <authorList>
            <person name="Nazari B."/>
            <person name="Forneris C.C."/>
            <person name="Gibson M.I."/>
            <person name="Moon K."/>
            <person name="Schramma K.R."/>
            <person name="Seyedsayamdost M.R."/>
        </authorList>
    </citation>
    <scope>NUCLEOTIDE SEQUENCE [LARGE SCALE GENOMIC DNA]</scope>
    <source>
        <strain evidence="7">ATCC 55076</strain>
    </source>
</reference>
<dbReference type="Pfam" id="PF13564">
    <property type="entry name" value="DoxX_2"/>
    <property type="match status" value="1"/>
</dbReference>
<dbReference type="KEGG" id="noa:BKM31_51565"/>
<evidence type="ECO:0000313" key="6">
    <source>
        <dbReference type="EMBL" id="AQZ68804.1"/>
    </source>
</evidence>
<dbReference type="InterPro" id="IPR032808">
    <property type="entry name" value="DoxX"/>
</dbReference>
<dbReference type="STRING" id="1909395.BKM31_51565"/>
<dbReference type="EMBL" id="CP017717">
    <property type="protein sequence ID" value="AQZ68804.1"/>
    <property type="molecule type" value="Genomic_DNA"/>
</dbReference>
<evidence type="ECO:0008006" key="8">
    <source>
        <dbReference type="Google" id="ProtNLM"/>
    </source>
</evidence>
<evidence type="ECO:0000256" key="1">
    <source>
        <dbReference type="ARBA" id="ARBA00004141"/>
    </source>
</evidence>
<comment type="subcellular location">
    <subcellularLocation>
        <location evidence="1">Membrane</location>
        <topology evidence="1">Multi-pass membrane protein</topology>
    </subcellularLocation>
</comment>
<dbReference type="AlphaFoldDB" id="A0A1V0AEZ9"/>
<organism evidence="6 7">
    <name type="scientific">[Actinomadura] parvosata subsp. kistnae</name>
    <dbReference type="NCBI Taxonomy" id="1909395"/>
    <lineage>
        <taxon>Bacteria</taxon>
        <taxon>Bacillati</taxon>
        <taxon>Actinomycetota</taxon>
        <taxon>Actinomycetes</taxon>
        <taxon>Streptosporangiales</taxon>
        <taxon>Streptosporangiaceae</taxon>
        <taxon>Nonomuraea</taxon>
    </lineage>
</organism>
<gene>
    <name evidence="6" type="ORF">BKM31_51565</name>
</gene>
<dbReference type="OrthoDB" id="4570401at2"/>
<keyword evidence="2 5" id="KW-0812">Transmembrane</keyword>
<feature type="transmembrane region" description="Helical" evidence="5">
    <location>
        <begin position="55"/>
        <end position="82"/>
    </location>
</feature>
<evidence type="ECO:0000313" key="7">
    <source>
        <dbReference type="Proteomes" id="UP000190797"/>
    </source>
</evidence>
<sequence>MYVVITLLTATLVGLAAVANLARHSYGRAQAERQGVPVSWQVPLGFVLGAGAVGLLVGLAVPVLGTVSAACLVAYFTVAFIPEVRARPLRMGPWAVYFVLSVASLVTSLIAR</sequence>
<proteinExistence type="predicted"/>
<feature type="transmembrane region" description="Helical" evidence="5">
    <location>
        <begin position="94"/>
        <end position="111"/>
    </location>
</feature>